<dbReference type="RefSeq" id="WP_086973531.1">
    <property type="nucleotide sequence ID" value="NZ_FCOJ02000081.1"/>
</dbReference>
<organism evidence="2 3">
    <name type="scientific">Caballeronia glebae</name>
    <dbReference type="NCBI Taxonomy" id="1777143"/>
    <lineage>
        <taxon>Bacteria</taxon>
        <taxon>Pseudomonadati</taxon>
        <taxon>Pseudomonadota</taxon>
        <taxon>Betaproteobacteria</taxon>
        <taxon>Burkholderiales</taxon>
        <taxon>Burkholderiaceae</taxon>
        <taxon>Caballeronia</taxon>
    </lineage>
</organism>
<sequence length="296" mass="34312">MAASKFHRITLVSVTGLPDAQGAAYALEISLKNMPGAHAVLCSPNIPAHLHPGIHHRRIAPMNYNEYSWFVMFVLWRYIETDFALLVQDDGWVLDGGNWRDEYFDYDYVGAVSGFARVDTSEDVKWMQFFEWHEYLNRPDCIVRPLLNGGFSLRSQRMLRAFVDHPDIRVVIPPPDVFEGESPRMLWYSGAADEDSQLTLVLRPQFEALGIRYAPVEVCRQFSMEDPRPMYREIDYMNLFGFHNQFRRLVGVDPPTVRYRVSQSDIDEVAREREMVDMLHRRGYRVLCNAPANEGT</sequence>
<dbReference type="STRING" id="1777143.AWB82_06617"/>
<reference evidence="2" key="1">
    <citation type="submission" date="2016-01" db="EMBL/GenBank/DDBJ databases">
        <authorList>
            <person name="Peeters C."/>
        </authorList>
    </citation>
    <scope>NUCLEOTIDE SEQUENCE [LARGE SCALE GENOMIC DNA]</scope>
    <source>
        <strain evidence="2">LMG 29325</strain>
    </source>
</reference>
<protein>
    <recommendedName>
        <fullName evidence="1">DUF5672 domain-containing protein</fullName>
    </recommendedName>
</protein>
<keyword evidence="3" id="KW-1185">Reference proteome</keyword>
<evidence type="ECO:0000313" key="3">
    <source>
        <dbReference type="Proteomes" id="UP000054596"/>
    </source>
</evidence>
<evidence type="ECO:0000313" key="2">
    <source>
        <dbReference type="EMBL" id="SAK92520.1"/>
    </source>
</evidence>
<dbReference type="Pfam" id="PF18922">
    <property type="entry name" value="DUF5672"/>
    <property type="match status" value="1"/>
</dbReference>
<name>A0A158DDP3_9BURK</name>
<proteinExistence type="predicted"/>
<dbReference type="OrthoDB" id="7391526at2"/>
<comment type="caution">
    <text evidence="2">The sequence shown here is derived from an EMBL/GenBank/DDBJ whole genome shotgun (WGS) entry which is preliminary data.</text>
</comment>
<gene>
    <name evidence="2" type="ORF">AWB82_06617</name>
</gene>
<dbReference type="Proteomes" id="UP000054596">
    <property type="component" value="Unassembled WGS sequence"/>
</dbReference>
<dbReference type="InterPro" id="IPR043729">
    <property type="entry name" value="DUF5672"/>
</dbReference>
<dbReference type="AlphaFoldDB" id="A0A158DDP3"/>
<evidence type="ECO:0000259" key="1">
    <source>
        <dbReference type="Pfam" id="PF18922"/>
    </source>
</evidence>
<dbReference type="EMBL" id="FCOJ02000081">
    <property type="protein sequence ID" value="SAK92520.1"/>
    <property type="molecule type" value="Genomic_DNA"/>
</dbReference>
<feature type="domain" description="DUF5672" evidence="1">
    <location>
        <begin position="75"/>
        <end position="243"/>
    </location>
</feature>
<accession>A0A158DDP3</accession>